<sequence>MFVNDDGVKGCLSDESDQLSLRLLRRVVDVLSVYRVPMSDMRARVKVMKHHYMLAREVLSRGGFIYNTDTTTIEAEAENWEMLIETNPALRAIRFKLLPWYMEWDAIWGVVEWVLIAYLLHPKLFKALLCQLMR</sequence>
<dbReference type="Proteomes" id="UP000554482">
    <property type="component" value="Unassembled WGS sequence"/>
</dbReference>
<gene>
    <name evidence="1" type="ORF">FRX31_030700</name>
</gene>
<dbReference type="EMBL" id="JABWDY010038449">
    <property type="protein sequence ID" value="KAF5179712.1"/>
    <property type="molecule type" value="Genomic_DNA"/>
</dbReference>
<organism evidence="1 2">
    <name type="scientific">Thalictrum thalictroides</name>
    <name type="common">Rue-anemone</name>
    <name type="synonym">Anemone thalictroides</name>
    <dbReference type="NCBI Taxonomy" id="46969"/>
    <lineage>
        <taxon>Eukaryota</taxon>
        <taxon>Viridiplantae</taxon>
        <taxon>Streptophyta</taxon>
        <taxon>Embryophyta</taxon>
        <taxon>Tracheophyta</taxon>
        <taxon>Spermatophyta</taxon>
        <taxon>Magnoliopsida</taxon>
        <taxon>Ranunculales</taxon>
        <taxon>Ranunculaceae</taxon>
        <taxon>Thalictroideae</taxon>
        <taxon>Thalictrum</taxon>
    </lineage>
</organism>
<dbReference type="AlphaFoldDB" id="A0A7J6V5N0"/>
<reference evidence="1 2" key="1">
    <citation type="submission" date="2020-06" db="EMBL/GenBank/DDBJ databases">
        <title>Transcriptomic and genomic resources for Thalictrum thalictroides and T. hernandezii: Facilitating candidate gene discovery in an emerging model plant lineage.</title>
        <authorList>
            <person name="Arias T."/>
            <person name="Riano-Pachon D.M."/>
            <person name="Di Stilio V.S."/>
        </authorList>
    </citation>
    <scope>NUCLEOTIDE SEQUENCE [LARGE SCALE GENOMIC DNA]</scope>
    <source>
        <strain evidence="2">cv. WT478/WT964</strain>
        <tissue evidence="1">Leaves</tissue>
    </source>
</reference>
<comment type="caution">
    <text evidence="1">The sequence shown here is derived from an EMBL/GenBank/DDBJ whole genome shotgun (WGS) entry which is preliminary data.</text>
</comment>
<evidence type="ECO:0000313" key="1">
    <source>
        <dbReference type="EMBL" id="KAF5179712.1"/>
    </source>
</evidence>
<name>A0A7J6V5N0_THATH</name>
<keyword evidence="2" id="KW-1185">Reference proteome</keyword>
<evidence type="ECO:0000313" key="2">
    <source>
        <dbReference type="Proteomes" id="UP000554482"/>
    </source>
</evidence>
<protein>
    <submittedName>
        <fullName evidence="1">Uncharacterized protein</fullName>
    </submittedName>
</protein>
<proteinExistence type="predicted"/>
<accession>A0A7J6V5N0</accession>